<name>A0A524RQV2_9CHRO</name>
<dbReference type="AlphaFoldDB" id="A0A524RQV2"/>
<dbReference type="Pfam" id="PF07676">
    <property type="entry name" value="PD40"/>
    <property type="match status" value="1"/>
</dbReference>
<proteinExistence type="predicted"/>
<dbReference type="EMBL" id="SRMO01000026">
    <property type="protein sequence ID" value="TGG96207.1"/>
    <property type="molecule type" value="Genomic_DNA"/>
</dbReference>
<evidence type="ECO:0000313" key="2">
    <source>
        <dbReference type="Proteomes" id="UP000317990"/>
    </source>
</evidence>
<organism evidence="1 2">
    <name type="scientific">Aphanocapsa feldmannii 277cV</name>
    <dbReference type="NCBI Taxonomy" id="2507553"/>
    <lineage>
        <taxon>Bacteria</taxon>
        <taxon>Bacillati</taxon>
        <taxon>Cyanobacteriota</taxon>
        <taxon>Cyanophyceae</taxon>
        <taxon>Oscillatoriophycideae</taxon>
        <taxon>Chroococcales</taxon>
        <taxon>Microcystaceae</taxon>
        <taxon>Aphanocapsa</taxon>
    </lineage>
</organism>
<gene>
    <name evidence="1" type="ORF">ERJ67_01085</name>
</gene>
<dbReference type="SUPFAM" id="SSF82171">
    <property type="entry name" value="DPP6 N-terminal domain-like"/>
    <property type="match status" value="1"/>
</dbReference>
<dbReference type="Proteomes" id="UP000317990">
    <property type="component" value="Unassembled WGS sequence"/>
</dbReference>
<dbReference type="InterPro" id="IPR011042">
    <property type="entry name" value="6-blade_b-propeller_TolB-like"/>
</dbReference>
<dbReference type="InterPro" id="IPR011659">
    <property type="entry name" value="WD40"/>
</dbReference>
<sequence>MTWAHWPLLLLLALCLEGCALLERHPLGRGLPGLDQQQPSLSGDGRYLAFIRGRGSSSSVELLDLASGRRLPLPPLRRGQPHGSPSLSWNGRYLGLLLQRWGRRRVAVLDRASGTLEILSLPRHGIAQQLSLAPDGRTLAVQMKRSGQWDVELFDLGSTVEPDAPGGLLRTAPPSVGGRS</sequence>
<reference evidence="1 2" key="1">
    <citation type="journal article" date="2019" name="mSystems">
        <title>Life at home and on the roam: Genomic adaptions reflect the dual lifestyle of an intracellular, facultative symbiont.</title>
        <authorList>
            <person name="Burgsdorf I."/>
        </authorList>
    </citation>
    <scope>NUCLEOTIDE SEQUENCE [LARGE SCALE GENOMIC DNA]</scope>
    <source>
        <strain evidence="1">277cV</strain>
    </source>
</reference>
<accession>A0A524RQV2</accession>
<evidence type="ECO:0000313" key="1">
    <source>
        <dbReference type="EMBL" id="TGG96207.1"/>
    </source>
</evidence>
<comment type="caution">
    <text evidence="1">The sequence shown here is derived from an EMBL/GenBank/DDBJ whole genome shotgun (WGS) entry which is preliminary data.</text>
</comment>
<protein>
    <submittedName>
        <fullName evidence="1">Tol biopolymer transporter periplasmic protein</fullName>
    </submittedName>
</protein>
<dbReference type="Gene3D" id="2.120.10.30">
    <property type="entry name" value="TolB, C-terminal domain"/>
    <property type="match status" value="1"/>
</dbReference>